<evidence type="ECO:0000256" key="1">
    <source>
        <dbReference type="ARBA" id="ARBA00004275"/>
    </source>
</evidence>
<dbReference type="OrthoDB" id="6614653at2759"/>
<dbReference type="PANTHER" id="PTHR24096">
    <property type="entry name" value="LONG-CHAIN-FATTY-ACID--COA LIGASE"/>
    <property type="match status" value="1"/>
</dbReference>
<name>A0A0L0BU64_LUCCU</name>
<feature type="domain" description="AMP-dependent synthetase/ligase" evidence="3">
    <location>
        <begin position="52"/>
        <end position="404"/>
    </location>
</feature>
<dbReference type="InterPro" id="IPR045851">
    <property type="entry name" value="AMP-bd_C_sf"/>
</dbReference>
<dbReference type="AlphaFoldDB" id="A0A0L0BU64"/>
<organism evidence="4 5">
    <name type="scientific">Lucilia cuprina</name>
    <name type="common">Green bottle fly</name>
    <name type="synonym">Australian sheep blowfly</name>
    <dbReference type="NCBI Taxonomy" id="7375"/>
    <lineage>
        <taxon>Eukaryota</taxon>
        <taxon>Metazoa</taxon>
        <taxon>Ecdysozoa</taxon>
        <taxon>Arthropoda</taxon>
        <taxon>Hexapoda</taxon>
        <taxon>Insecta</taxon>
        <taxon>Pterygota</taxon>
        <taxon>Neoptera</taxon>
        <taxon>Endopterygota</taxon>
        <taxon>Diptera</taxon>
        <taxon>Brachycera</taxon>
        <taxon>Muscomorpha</taxon>
        <taxon>Oestroidea</taxon>
        <taxon>Calliphoridae</taxon>
        <taxon>Luciliinae</taxon>
        <taxon>Lucilia</taxon>
    </lineage>
</organism>
<dbReference type="GO" id="GO:0004467">
    <property type="term" value="F:long-chain fatty acid-CoA ligase activity"/>
    <property type="evidence" value="ECO:0007669"/>
    <property type="project" value="TreeGrafter"/>
</dbReference>
<evidence type="ECO:0000256" key="2">
    <source>
        <dbReference type="ARBA" id="ARBA00023140"/>
    </source>
</evidence>
<accession>A0A0L0BU64</accession>
<dbReference type="PROSITE" id="PS00455">
    <property type="entry name" value="AMP_BINDING"/>
    <property type="match status" value="1"/>
</dbReference>
<dbReference type="EMBL" id="JRES01001325">
    <property type="protein sequence ID" value="KNC23615.1"/>
    <property type="molecule type" value="Genomic_DNA"/>
</dbReference>
<comment type="subcellular location">
    <subcellularLocation>
        <location evidence="1">Peroxisome</location>
    </subcellularLocation>
</comment>
<dbReference type="Gene3D" id="3.40.50.12780">
    <property type="entry name" value="N-terminal domain of ligase-like"/>
    <property type="match status" value="1"/>
</dbReference>
<dbReference type="GO" id="GO:0046949">
    <property type="term" value="P:fatty-acyl-CoA biosynthetic process"/>
    <property type="evidence" value="ECO:0007669"/>
    <property type="project" value="TreeGrafter"/>
</dbReference>
<keyword evidence="2" id="KW-0576">Peroxisome</keyword>
<proteinExistence type="predicted"/>
<dbReference type="InterPro" id="IPR020845">
    <property type="entry name" value="AMP-binding_CS"/>
</dbReference>
<dbReference type="GO" id="GO:0005777">
    <property type="term" value="C:peroxisome"/>
    <property type="evidence" value="ECO:0007669"/>
    <property type="project" value="UniProtKB-SubCell"/>
</dbReference>
<dbReference type="SUPFAM" id="SSF56801">
    <property type="entry name" value="Acetyl-CoA synthetase-like"/>
    <property type="match status" value="1"/>
</dbReference>
<evidence type="ECO:0000259" key="3">
    <source>
        <dbReference type="Pfam" id="PF00501"/>
    </source>
</evidence>
<dbReference type="OMA" id="RKCHITH"/>
<evidence type="ECO:0000313" key="5">
    <source>
        <dbReference type="Proteomes" id="UP000037069"/>
    </source>
</evidence>
<reference evidence="4 5" key="1">
    <citation type="journal article" date="2015" name="Nat. Commun.">
        <title>Lucilia cuprina genome unlocks parasitic fly biology to underpin future interventions.</title>
        <authorList>
            <person name="Anstead C.A."/>
            <person name="Korhonen P.K."/>
            <person name="Young N.D."/>
            <person name="Hall R.S."/>
            <person name="Jex A.R."/>
            <person name="Murali S.C."/>
            <person name="Hughes D.S."/>
            <person name="Lee S.F."/>
            <person name="Perry T."/>
            <person name="Stroehlein A.J."/>
            <person name="Ansell B.R."/>
            <person name="Breugelmans B."/>
            <person name="Hofmann A."/>
            <person name="Qu J."/>
            <person name="Dugan S."/>
            <person name="Lee S.L."/>
            <person name="Chao H."/>
            <person name="Dinh H."/>
            <person name="Han Y."/>
            <person name="Doddapaneni H.V."/>
            <person name="Worley K.C."/>
            <person name="Muzny D.M."/>
            <person name="Ioannidis P."/>
            <person name="Waterhouse R.M."/>
            <person name="Zdobnov E.M."/>
            <person name="James P.J."/>
            <person name="Bagnall N.H."/>
            <person name="Kotze A.C."/>
            <person name="Gibbs R.A."/>
            <person name="Richards S."/>
            <person name="Batterham P."/>
            <person name="Gasser R.B."/>
        </authorList>
    </citation>
    <scope>NUCLEOTIDE SEQUENCE [LARGE SCALE GENOMIC DNA]</scope>
    <source>
        <strain evidence="4 5">LS</strain>
        <tissue evidence="4">Full body</tissue>
    </source>
</reference>
<dbReference type="STRING" id="7375.A0A0L0BU64"/>
<evidence type="ECO:0000313" key="4">
    <source>
        <dbReference type="EMBL" id="KNC23615.1"/>
    </source>
</evidence>
<dbReference type="Proteomes" id="UP000037069">
    <property type="component" value="Unassembled WGS sequence"/>
</dbReference>
<dbReference type="InterPro" id="IPR042099">
    <property type="entry name" value="ANL_N_sf"/>
</dbReference>
<gene>
    <name evidence="4" type="ORF">FF38_00959</name>
</gene>
<dbReference type="Pfam" id="PF00501">
    <property type="entry name" value="AMP-binding"/>
    <property type="match status" value="1"/>
</dbReference>
<keyword evidence="5" id="KW-1185">Reference proteome</keyword>
<dbReference type="PANTHER" id="PTHR24096:SF353">
    <property type="entry name" value="GH16244P-RELATED"/>
    <property type="match status" value="1"/>
</dbReference>
<comment type="caution">
    <text evidence="4">The sequence shown here is derived from an EMBL/GenBank/DDBJ whole genome shotgun (WGS) entry which is preliminary data.</text>
</comment>
<protein>
    <recommendedName>
        <fullName evidence="3">AMP-dependent synthetase/ligase domain-containing protein</fullName>
    </recommendedName>
</protein>
<dbReference type="Gene3D" id="3.30.300.30">
    <property type="match status" value="1"/>
</dbReference>
<dbReference type="InterPro" id="IPR000873">
    <property type="entry name" value="AMP-dep_synth/lig_dom"/>
</dbReference>
<sequence length="554" mass="62903">MVQEYLQISYDENNKIWTSTHYPYKDKVYGSLGERFLKTMRSINPNKIIDHFYDTNRQKTAKEVYEQSIIVAKNLQRLGIRKGDVVAFFCMNNEEVAVLTMGCILIGALVNYFEVFMEGEHTDYVFNLVQPTVVLYEETYKAKCLQSLERTQLKSYKYALSIDGQQQPNVKTELLTWDDDIDFDKFESVEIKDPKNELAFLALTSGSTGIPKVVQITHTLMLHGIHIWWDNKDNYQPLTEDAVLFSFSPLRWISQCAMLLESMLMGLKRISSSGAPTGKYGLELLRKCHITHVFVAPSIFYNILLELNETDVESLKSLKLILLGGEPASTILLTLGKRHCVNAKLYQCYGMTEMTSCISNDEDINGGKLLPGYQMQILDDQCRPVGPNQKGQIALKPPYPLKGYKGIDSQKYYNENGMFINGDYGVIDDQGYLHVLARYKDLIYSNNLTIIPNPLEHIVMDMPEICVARLAGYRKTPDNPNEIGAFFVVLNKGVTASEDEITKKIFNVLKSHLTADELAVIQDIYYVDSVPVTTCGKVDRVSLKNLALKKSQIK</sequence>